<dbReference type="RefSeq" id="WP_103878808.1">
    <property type="nucleotide sequence ID" value="NZ_FNVG01000002.1"/>
</dbReference>
<dbReference type="EMBL" id="FNVG01000002">
    <property type="protein sequence ID" value="SEF60482.1"/>
    <property type="molecule type" value="Genomic_DNA"/>
</dbReference>
<evidence type="ECO:0000313" key="1">
    <source>
        <dbReference type="EMBL" id="SEF60482.1"/>
    </source>
</evidence>
<name>A0A1H5TCA8_9VIBR</name>
<protein>
    <submittedName>
        <fullName evidence="1">Uncharacterized protein</fullName>
    </submittedName>
</protein>
<dbReference type="OrthoDB" id="5878986at2"/>
<keyword evidence="2" id="KW-1185">Reference proteome</keyword>
<reference evidence="2" key="1">
    <citation type="submission" date="2016-10" db="EMBL/GenBank/DDBJ databases">
        <authorList>
            <person name="Varghese N."/>
            <person name="Submissions S."/>
        </authorList>
    </citation>
    <scope>NUCLEOTIDE SEQUENCE [LARGE SCALE GENOMIC DNA]</scope>
    <source>
        <strain evidence="2">CGMCC 1.7062</strain>
    </source>
</reference>
<gene>
    <name evidence="1" type="ORF">SAMN04488244_102206</name>
</gene>
<proteinExistence type="predicted"/>
<evidence type="ECO:0000313" key="2">
    <source>
        <dbReference type="Proteomes" id="UP000236721"/>
    </source>
</evidence>
<sequence>MDRLTLQECLIEALRQLEAYKNAMSLREDAYDFETALRKLTEQLFSLQVISDLKGSLDDIAYSISLLKSLTIEAGQYLEQGFELDDTKRLIAKSLSANYALSKITLGGLGHI</sequence>
<accession>A0A1H5TCA8</accession>
<dbReference type="Proteomes" id="UP000236721">
    <property type="component" value="Unassembled WGS sequence"/>
</dbReference>
<dbReference type="AlphaFoldDB" id="A0A1H5TCA8"/>
<organism evidence="1 2">
    <name type="scientific">Vibrio hangzhouensis</name>
    <dbReference type="NCBI Taxonomy" id="462991"/>
    <lineage>
        <taxon>Bacteria</taxon>
        <taxon>Pseudomonadati</taxon>
        <taxon>Pseudomonadota</taxon>
        <taxon>Gammaproteobacteria</taxon>
        <taxon>Vibrionales</taxon>
        <taxon>Vibrionaceae</taxon>
        <taxon>Vibrio</taxon>
    </lineage>
</organism>